<dbReference type="InterPro" id="IPR039422">
    <property type="entry name" value="MarR/SlyA-like"/>
</dbReference>
<gene>
    <name evidence="2" type="ORF">BMG03_05315</name>
</gene>
<evidence type="ECO:0000313" key="3">
    <source>
        <dbReference type="Proteomes" id="UP000185622"/>
    </source>
</evidence>
<evidence type="ECO:0000313" key="2">
    <source>
        <dbReference type="EMBL" id="AQS47277.1"/>
    </source>
</evidence>
<dbReference type="PROSITE" id="PS50995">
    <property type="entry name" value="HTH_MARR_2"/>
    <property type="match status" value="1"/>
</dbReference>
<dbReference type="EMBL" id="CP019437">
    <property type="protein sequence ID" value="AQS47277.1"/>
    <property type="molecule type" value="Genomic_DNA"/>
</dbReference>
<organism evidence="2 3">
    <name type="scientific">Thioclava nitratireducens</name>
    <dbReference type="NCBI Taxonomy" id="1915078"/>
    <lineage>
        <taxon>Bacteria</taxon>
        <taxon>Pseudomonadati</taxon>
        <taxon>Pseudomonadota</taxon>
        <taxon>Alphaproteobacteria</taxon>
        <taxon>Rhodobacterales</taxon>
        <taxon>Paracoccaceae</taxon>
        <taxon>Thioclava</taxon>
    </lineage>
</organism>
<sequence>MTVEQKVRETADEEIPLPGFDLERFLPYLVAELSVKLSQELAAGYRDAGLTMPQWRVMVHLSHAGRVSVRDIERRTSLERPKVSRAASHLEAKGLVEKRPDDVDARLVALSLTREGRRLMAELLPRAIAYQRQLEAVLGSDLAGLQRAMDKLLGTPIE</sequence>
<protein>
    <recommendedName>
        <fullName evidence="1">HTH marR-type domain-containing protein</fullName>
    </recommendedName>
</protein>
<dbReference type="SMART" id="SM00347">
    <property type="entry name" value="HTH_MARR"/>
    <property type="match status" value="1"/>
</dbReference>
<dbReference type="Pfam" id="PF12802">
    <property type="entry name" value="MarR_2"/>
    <property type="match status" value="1"/>
</dbReference>
<dbReference type="Proteomes" id="UP000185622">
    <property type="component" value="Chromosome"/>
</dbReference>
<keyword evidence="3" id="KW-1185">Reference proteome</keyword>
<evidence type="ECO:0000259" key="1">
    <source>
        <dbReference type="PROSITE" id="PS50995"/>
    </source>
</evidence>
<dbReference type="PANTHER" id="PTHR33164">
    <property type="entry name" value="TRANSCRIPTIONAL REGULATOR, MARR FAMILY"/>
    <property type="match status" value="1"/>
</dbReference>
<dbReference type="Gene3D" id="1.10.10.10">
    <property type="entry name" value="Winged helix-like DNA-binding domain superfamily/Winged helix DNA-binding domain"/>
    <property type="match status" value="1"/>
</dbReference>
<name>A0ABM6IEV6_9RHOB</name>
<proteinExistence type="predicted"/>
<dbReference type="SUPFAM" id="SSF46785">
    <property type="entry name" value="Winged helix' DNA-binding domain"/>
    <property type="match status" value="1"/>
</dbReference>
<feature type="domain" description="HTH marR-type" evidence="1">
    <location>
        <begin position="19"/>
        <end position="154"/>
    </location>
</feature>
<dbReference type="InterPro" id="IPR036390">
    <property type="entry name" value="WH_DNA-bd_sf"/>
</dbReference>
<dbReference type="InterPro" id="IPR000835">
    <property type="entry name" value="HTH_MarR-typ"/>
</dbReference>
<accession>A0ABM6IEV6</accession>
<reference evidence="2 3" key="1">
    <citation type="submission" date="2017-01" db="EMBL/GenBank/DDBJ databases">
        <title>The complete genome sequence of a sulfur-oxidizing marine bacterium Thioclava sp. 25B10_4T.</title>
        <authorList>
            <person name="Liu Y."/>
            <person name="Lai Q."/>
            <person name="Shao Z."/>
        </authorList>
    </citation>
    <scope>NUCLEOTIDE SEQUENCE [LARGE SCALE GENOMIC DNA]</scope>
    <source>
        <strain evidence="2 3">25B10_4</strain>
    </source>
</reference>
<dbReference type="PRINTS" id="PR00598">
    <property type="entry name" value="HTHMARR"/>
</dbReference>
<dbReference type="InterPro" id="IPR036388">
    <property type="entry name" value="WH-like_DNA-bd_sf"/>
</dbReference>
<dbReference type="RefSeq" id="WP_075777554.1">
    <property type="nucleotide sequence ID" value="NZ_CP019437.1"/>
</dbReference>
<dbReference type="PANTHER" id="PTHR33164:SF43">
    <property type="entry name" value="HTH-TYPE TRANSCRIPTIONAL REPRESSOR YETL"/>
    <property type="match status" value="1"/>
</dbReference>